<dbReference type="GeneID" id="39580277"/>
<feature type="compositionally biased region" description="Basic and acidic residues" evidence="1">
    <location>
        <begin position="306"/>
        <end position="317"/>
    </location>
</feature>
<dbReference type="RefSeq" id="XP_028467129.1">
    <property type="nucleotide sequence ID" value="XM_028611799.1"/>
</dbReference>
<dbReference type="AlphaFoldDB" id="A0A3N2PXR1"/>
<feature type="region of interest" description="Disordered" evidence="1">
    <location>
        <begin position="298"/>
        <end position="317"/>
    </location>
</feature>
<proteinExistence type="predicted"/>
<evidence type="ECO:0000259" key="2">
    <source>
        <dbReference type="Pfam" id="PF13679"/>
    </source>
</evidence>
<feature type="domain" description="Methyltransferase" evidence="2">
    <location>
        <begin position="130"/>
        <end position="365"/>
    </location>
</feature>
<dbReference type="OrthoDB" id="10258156at2759"/>
<sequence length="610" mass="68729">MIPDKPLPYGDEFSSVEEYVDSLLEFASTADMFQLFAGGVHLNDLFISERSLFEMSVPEDWQPYILSLEPMGFVDLLLRDDLNAIPEGSRPPASLAKYIRDVRRLSLRRAFGGPKPPKLARTVALGMKPKKIHEVSNFAEYINRLTGSIATRYGKDVTHLVDFGSGQNYLGRTLALPPYNRHIVAVEGRKHNIEASRNLDVQAGLSTREKVHRNKKMWLQVVDSQTPEDQRTSKALNRAANAHRITTDPAADLRPAKELAQRYVRVPGKGTVSYVVSRLESGDLSDVIAKIEKEVWAGETGGTGGTEKDKDEEAKGTNNDKELRMMAISIHSCGNLSHYGIRSLIMNPGIQAVAIVGCCYNLLTEKLGPPTYKFPYVRPSLQAVNGRAFAESTRFDPEGFPLSQRLSTYKGDGVRFNITARMMACQAPYNWGEEESHHFFTRNLFRSVLQKIFLDKGVITKVYHREGEKEKERDENDVETPFNVSTNPIILGSLRKPCFASFKAYVRGAVAKLTTNPEYGKYSKMVHAKMSDMSDEELEWYEAKYLSRGKEVSAIWSLMAFSACIVESTIVTDRWLFLKEHGDVVQDCWVETVFDYRESPRNLVVVGIKK</sequence>
<reference evidence="3 4" key="1">
    <citation type="journal article" date="2018" name="Mol. Ecol.">
        <title>The obligate alkalophilic soda-lake fungus Sodiomyces alkalinus has shifted to a protein diet.</title>
        <authorList>
            <person name="Grum-Grzhimaylo A.A."/>
            <person name="Falkoski D.L."/>
            <person name="van den Heuvel J."/>
            <person name="Valero-Jimenez C.A."/>
            <person name="Min B."/>
            <person name="Choi I.G."/>
            <person name="Lipzen A."/>
            <person name="Daum C.G."/>
            <person name="Aanen D.K."/>
            <person name="Tsang A."/>
            <person name="Henrissat B."/>
            <person name="Bilanenko E.N."/>
            <person name="de Vries R.P."/>
            <person name="van Kan J.A.L."/>
            <person name="Grigoriev I.V."/>
            <person name="Debets A.J.M."/>
        </authorList>
    </citation>
    <scope>NUCLEOTIDE SEQUENCE [LARGE SCALE GENOMIC DNA]</scope>
    <source>
        <strain evidence="3 4">F11</strain>
    </source>
</reference>
<dbReference type="EMBL" id="ML119054">
    <property type="protein sequence ID" value="ROT39323.1"/>
    <property type="molecule type" value="Genomic_DNA"/>
</dbReference>
<evidence type="ECO:0000256" key="1">
    <source>
        <dbReference type="SAM" id="MobiDB-lite"/>
    </source>
</evidence>
<evidence type="ECO:0000313" key="4">
    <source>
        <dbReference type="Proteomes" id="UP000272025"/>
    </source>
</evidence>
<dbReference type="PANTHER" id="PTHR12496:SF0">
    <property type="entry name" value="METHYLTRANSFERASE DOMAIN-CONTAINING PROTEIN"/>
    <property type="match status" value="1"/>
</dbReference>
<organism evidence="3 4">
    <name type="scientific">Sodiomyces alkalinus (strain CBS 110278 / VKM F-3762 / F11)</name>
    <name type="common">Alkaliphilic filamentous fungus</name>
    <dbReference type="NCBI Taxonomy" id="1314773"/>
    <lineage>
        <taxon>Eukaryota</taxon>
        <taxon>Fungi</taxon>
        <taxon>Dikarya</taxon>
        <taxon>Ascomycota</taxon>
        <taxon>Pezizomycotina</taxon>
        <taxon>Sordariomycetes</taxon>
        <taxon>Hypocreomycetidae</taxon>
        <taxon>Glomerellales</taxon>
        <taxon>Plectosphaerellaceae</taxon>
        <taxon>Sodiomyces</taxon>
    </lineage>
</organism>
<keyword evidence="4" id="KW-1185">Reference proteome</keyword>
<dbReference type="InterPro" id="IPR025714">
    <property type="entry name" value="Methyltranfer_dom"/>
</dbReference>
<protein>
    <recommendedName>
        <fullName evidence="2">Methyltransferase domain-containing protein</fullName>
    </recommendedName>
</protein>
<evidence type="ECO:0000313" key="3">
    <source>
        <dbReference type="EMBL" id="ROT39323.1"/>
    </source>
</evidence>
<dbReference type="InterPro" id="IPR052220">
    <property type="entry name" value="METTL25"/>
</dbReference>
<dbReference type="Pfam" id="PF13679">
    <property type="entry name" value="Methyltransf_32"/>
    <property type="match status" value="1"/>
</dbReference>
<dbReference type="STRING" id="1314773.A0A3N2PXR1"/>
<dbReference type="Proteomes" id="UP000272025">
    <property type="component" value="Unassembled WGS sequence"/>
</dbReference>
<dbReference type="PANTHER" id="PTHR12496">
    <property type="entry name" value="CGI-41 METHYLTRANSFERASE"/>
    <property type="match status" value="1"/>
</dbReference>
<accession>A0A3N2PXR1</accession>
<name>A0A3N2PXR1_SODAK</name>
<gene>
    <name evidence="3" type="ORF">SODALDRAFT_332760</name>
</gene>